<evidence type="ECO:0000313" key="1">
    <source>
        <dbReference type="EMBL" id="GEO40241.1"/>
    </source>
</evidence>
<comment type="caution">
    <text evidence="1">The sequence shown here is derived from an EMBL/GenBank/DDBJ whole genome shotgun (WGS) entry which is preliminary data.</text>
</comment>
<keyword evidence="2" id="KW-1185">Reference proteome</keyword>
<name>A0A512DUU1_9PROT</name>
<protein>
    <submittedName>
        <fullName evidence="1">Uncharacterized protein</fullName>
    </submittedName>
</protein>
<dbReference type="RefSeq" id="WP_044429563.1">
    <property type="nucleotide sequence ID" value="NZ_BJYZ01000020.1"/>
</dbReference>
<dbReference type="Proteomes" id="UP000321523">
    <property type="component" value="Unassembled WGS sequence"/>
</dbReference>
<dbReference type="EMBL" id="BJYZ01000020">
    <property type="protein sequence ID" value="GEO40241.1"/>
    <property type="molecule type" value="Genomic_DNA"/>
</dbReference>
<dbReference type="AlphaFoldDB" id="A0A512DUU1"/>
<proteinExistence type="predicted"/>
<evidence type="ECO:0000313" key="2">
    <source>
        <dbReference type="Proteomes" id="UP000321523"/>
    </source>
</evidence>
<organism evidence="1 2">
    <name type="scientific">Skermanella aerolata</name>
    <dbReference type="NCBI Taxonomy" id="393310"/>
    <lineage>
        <taxon>Bacteria</taxon>
        <taxon>Pseudomonadati</taxon>
        <taxon>Pseudomonadota</taxon>
        <taxon>Alphaproteobacteria</taxon>
        <taxon>Rhodospirillales</taxon>
        <taxon>Azospirillaceae</taxon>
        <taxon>Skermanella</taxon>
    </lineage>
</organism>
<sequence>MTSFLKEFRLAAWQTPRMYFAPLIGALKAIQVEAHELAAEGVQKKEKNTFGKARIGARTYGKKQKRRVKAFG</sequence>
<gene>
    <name evidence="1" type="ORF">SAE02_43890</name>
</gene>
<reference evidence="1 2" key="1">
    <citation type="submission" date="2019-07" db="EMBL/GenBank/DDBJ databases">
        <title>Whole genome shotgun sequence of Skermanella aerolata NBRC 106429.</title>
        <authorList>
            <person name="Hosoyama A."/>
            <person name="Uohara A."/>
            <person name="Ohji S."/>
            <person name="Ichikawa N."/>
        </authorList>
    </citation>
    <scope>NUCLEOTIDE SEQUENCE [LARGE SCALE GENOMIC DNA]</scope>
    <source>
        <strain evidence="1 2">NBRC 106429</strain>
    </source>
</reference>
<accession>A0A512DUU1</accession>
<dbReference type="OrthoDB" id="9106114at2"/>